<reference evidence="1 2" key="1">
    <citation type="submission" date="2014-01" db="EMBL/GenBank/DDBJ databases">
        <authorList>
            <person name="Dobos K."/>
            <person name="Lenaerts A."/>
            <person name="Ordway D."/>
            <person name="DeGroote M.A."/>
            <person name="Parker T."/>
            <person name="Sizemore C."/>
            <person name="Tallon L.J."/>
            <person name="Sadzewicz L.K."/>
            <person name="Sengamalay N."/>
            <person name="Fraser C.M."/>
            <person name="Hine E."/>
            <person name="Shefchek K.A."/>
            <person name="Das S.P."/>
            <person name="Tettelin H."/>
        </authorList>
    </citation>
    <scope>NUCLEOTIDE SEQUENCE [LARGE SCALE GENOMIC DNA]</scope>
    <source>
        <strain evidence="1 2">Harvey</strain>
    </source>
</reference>
<proteinExistence type="predicted"/>
<dbReference type="InterPro" id="IPR008972">
    <property type="entry name" value="Cupredoxin"/>
</dbReference>
<dbReference type="Gene3D" id="2.60.40.420">
    <property type="entry name" value="Cupredoxins - blue copper proteins"/>
    <property type="match status" value="1"/>
</dbReference>
<gene>
    <name evidence="1" type="ORF">I551_8321</name>
</gene>
<evidence type="ECO:0000313" key="2">
    <source>
        <dbReference type="Proteomes" id="UP000020681"/>
    </source>
</evidence>
<evidence type="ECO:0000313" key="1">
    <source>
        <dbReference type="EMBL" id="EUA85267.1"/>
    </source>
</evidence>
<sequence>MVPPHFHTATAHQGWNGLSGAIIVEGDIDAVPEIAAMRERTIVINELWIADDSGEVPFTVVAPIAGDVPFASFPSVPSSMYYTVNGQLIPDIHHATG</sequence>
<dbReference type="EMBL" id="JAOL01000203">
    <property type="protein sequence ID" value="EUA85267.1"/>
    <property type="molecule type" value="Genomic_DNA"/>
</dbReference>
<keyword evidence="2" id="KW-1185">Reference proteome</keyword>
<dbReference type="Proteomes" id="UP000020681">
    <property type="component" value="Unassembled WGS sequence"/>
</dbReference>
<protein>
    <submittedName>
        <fullName evidence="1">Multicopper oxidase, type 1, CueO domain protein</fullName>
    </submittedName>
</protein>
<accession>A0ABN0QKS9</accession>
<name>A0ABN0QKS9_MYCUL</name>
<comment type="caution">
    <text evidence="1">The sequence shown here is derived from an EMBL/GenBank/DDBJ whole genome shotgun (WGS) entry which is preliminary data.</text>
</comment>
<organism evidence="1 2">
    <name type="scientific">Mycobacterium ulcerans str. Harvey</name>
    <dbReference type="NCBI Taxonomy" id="1299332"/>
    <lineage>
        <taxon>Bacteria</taxon>
        <taxon>Bacillati</taxon>
        <taxon>Actinomycetota</taxon>
        <taxon>Actinomycetes</taxon>
        <taxon>Mycobacteriales</taxon>
        <taxon>Mycobacteriaceae</taxon>
        <taxon>Mycobacterium</taxon>
        <taxon>Mycobacterium ulcerans group</taxon>
    </lineage>
</organism>